<evidence type="ECO:0000313" key="9">
    <source>
        <dbReference type="EMBL" id="EEH51127.1"/>
    </source>
</evidence>
<dbReference type="PANTHER" id="PTHR19317:SF1">
    <property type="entry name" value="PRA1 FAMILY PROTEIN H"/>
    <property type="match status" value="1"/>
</dbReference>
<evidence type="ECO:0000256" key="8">
    <source>
        <dbReference type="SAM" id="MobiDB-lite"/>
    </source>
</evidence>
<feature type="region of interest" description="Disordered" evidence="8">
    <location>
        <begin position="213"/>
        <end position="238"/>
    </location>
</feature>
<comment type="subcellular location">
    <subcellularLocation>
        <location evidence="2 7">Membrane</location>
        <topology evidence="2 7">Multi-pass membrane protein</topology>
    </subcellularLocation>
</comment>
<name>C1N9U2_MICPC</name>
<dbReference type="Pfam" id="PF03208">
    <property type="entry name" value="PRA1"/>
    <property type="match status" value="1"/>
</dbReference>
<evidence type="ECO:0000256" key="2">
    <source>
        <dbReference type="ARBA" id="ARBA00004141"/>
    </source>
</evidence>
<dbReference type="GeneID" id="9690234"/>
<evidence type="ECO:0000256" key="3">
    <source>
        <dbReference type="ARBA" id="ARBA00006483"/>
    </source>
</evidence>
<comment type="similarity">
    <text evidence="3 7">Belongs to the PRA1 family.</text>
</comment>
<evidence type="ECO:0000256" key="6">
    <source>
        <dbReference type="ARBA" id="ARBA00023136"/>
    </source>
</evidence>
<dbReference type="GO" id="GO:0005783">
    <property type="term" value="C:endoplasmic reticulum"/>
    <property type="evidence" value="ECO:0007669"/>
    <property type="project" value="UniProtKB-ARBA"/>
</dbReference>
<keyword evidence="7" id="KW-0813">Transport</keyword>
<keyword evidence="6 7" id="KW-0472">Membrane</keyword>
<organism evidence="10">
    <name type="scientific">Micromonas pusilla (strain CCMP1545)</name>
    <name type="common">Picoplanktonic green alga</name>
    <dbReference type="NCBI Taxonomy" id="564608"/>
    <lineage>
        <taxon>Eukaryota</taxon>
        <taxon>Viridiplantae</taxon>
        <taxon>Chlorophyta</taxon>
        <taxon>Mamiellophyceae</taxon>
        <taxon>Mamiellales</taxon>
        <taxon>Mamiellaceae</taxon>
        <taxon>Micromonas</taxon>
    </lineage>
</organism>
<dbReference type="RefSeq" id="XP_003064793.1">
    <property type="nucleotide sequence ID" value="XM_003064747.1"/>
</dbReference>
<reference evidence="9 10" key="1">
    <citation type="journal article" date="2009" name="Science">
        <title>Green evolution and dynamic adaptations revealed by genomes of the marine picoeukaryotes Micromonas.</title>
        <authorList>
            <person name="Worden A.Z."/>
            <person name="Lee J.H."/>
            <person name="Mock T."/>
            <person name="Rouze P."/>
            <person name="Simmons M.P."/>
            <person name="Aerts A.L."/>
            <person name="Allen A.E."/>
            <person name="Cuvelier M.L."/>
            <person name="Derelle E."/>
            <person name="Everett M.V."/>
            <person name="Foulon E."/>
            <person name="Grimwood J."/>
            <person name="Gundlach H."/>
            <person name="Henrissat B."/>
            <person name="Napoli C."/>
            <person name="McDonald S.M."/>
            <person name="Parker M.S."/>
            <person name="Rombauts S."/>
            <person name="Salamov A."/>
            <person name="Von Dassow P."/>
            <person name="Badger J.H."/>
            <person name="Coutinho P.M."/>
            <person name="Demir E."/>
            <person name="Dubchak I."/>
            <person name="Gentemann C."/>
            <person name="Eikrem W."/>
            <person name="Gready J.E."/>
            <person name="John U."/>
            <person name="Lanier W."/>
            <person name="Lindquist E.A."/>
            <person name="Lucas S."/>
            <person name="Mayer K.F."/>
            <person name="Moreau H."/>
            <person name="Not F."/>
            <person name="Otillar R."/>
            <person name="Panaud O."/>
            <person name="Pangilinan J."/>
            <person name="Paulsen I."/>
            <person name="Piegu B."/>
            <person name="Poliakov A."/>
            <person name="Robbens S."/>
            <person name="Schmutz J."/>
            <person name="Toulza E."/>
            <person name="Wyss T."/>
            <person name="Zelensky A."/>
            <person name="Zhou K."/>
            <person name="Armbrust E.V."/>
            <person name="Bhattacharya D."/>
            <person name="Goodenough U.W."/>
            <person name="Van de Peer Y."/>
            <person name="Grigoriev I.V."/>
        </authorList>
    </citation>
    <scope>NUCLEOTIDE SEQUENCE [LARGE SCALE GENOMIC DNA]</scope>
    <source>
        <strain evidence="9 10">CCMP1545</strain>
    </source>
</reference>
<dbReference type="EMBL" id="GG663752">
    <property type="protein sequence ID" value="EEH51127.1"/>
    <property type="molecule type" value="Genomic_DNA"/>
</dbReference>
<dbReference type="KEGG" id="mpp:MICPUCDRAFT_54636"/>
<dbReference type="GO" id="GO:0016192">
    <property type="term" value="P:vesicle-mediated transport"/>
    <property type="evidence" value="ECO:0007669"/>
    <property type="project" value="TreeGrafter"/>
</dbReference>
<dbReference type="Proteomes" id="UP000001876">
    <property type="component" value="Unassembled WGS sequence"/>
</dbReference>
<dbReference type="AlphaFoldDB" id="C1N9U2"/>
<evidence type="ECO:0000256" key="1">
    <source>
        <dbReference type="ARBA" id="ARBA00002501"/>
    </source>
</evidence>
<comment type="function">
    <text evidence="1 7">May be involved in both secretory and endocytic intracellular trafficking in the endosomal/prevacuolar compartments.</text>
</comment>
<evidence type="ECO:0000256" key="5">
    <source>
        <dbReference type="ARBA" id="ARBA00022989"/>
    </source>
</evidence>
<feature type="compositionally biased region" description="Basic and acidic residues" evidence="8">
    <location>
        <begin position="25"/>
        <end position="42"/>
    </location>
</feature>
<dbReference type="GO" id="GO:0016020">
    <property type="term" value="C:membrane"/>
    <property type="evidence" value="ECO:0007669"/>
    <property type="project" value="UniProtKB-SubCell"/>
</dbReference>
<feature type="region of interest" description="Disordered" evidence="8">
    <location>
        <begin position="25"/>
        <end position="61"/>
    </location>
</feature>
<dbReference type="InterPro" id="IPR004895">
    <property type="entry name" value="Prenylated_rab_accept_PRA1"/>
</dbReference>
<feature type="transmembrane region" description="Helical" evidence="7">
    <location>
        <begin position="186"/>
        <end position="207"/>
    </location>
</feature>
<protein>
    <recommendedName>
        <fullName evidence="7">PRA1 family protein</fullName>
    </recommendedName>
</protein>
<dbReference type="GO" id="GO:0005794">
    <property type="term" value="C:Golgi apparatus"/>
    <property type="evidence" value="ECO:0007669"/>
    <property type="project" value="TreeGrafter"/>
</dbReference>
<feature type="transmembrane region" description="Helical" evidence="7">
    <location>
        <begin position="110"/>
        <end position="130"/>
    </location>
</feature>
<evidence type="ECO:0000313" key="10">
    <source>
        <dbReference type="Proteomes" id="UP000001876"/>
    </source>
</evidence>
<dbReference type="OMA" id="WREFLCT"/>
<evidence type="ECO:0000256" key="4">
    <source>
        <dbReference type="ARBA" id="ARBA00022692"/>
    </source>
</evidence>
<dbReference type="PANTHER" id="PTHR19317">
    <property type="entry name" value="PRENYLATED RAB ACCEPTOR 1-RELATED"/>
    <property type="match status" value="1"/>
</dbReference>
<keyword evidence="4 7" id="KW-0812">Transmembrane</keyword>
<gene>
    <name evidence="9" type="ORF">MICPUCDRAFT_54636</name>
</gene>
<sequence>MAAAFQSNPLSLSYRAEDVAEYVKEERAEAERARRASEREASSRGGKNNNGRGGGVTPPPESYKLPYLTVGDLKKPPVEWREFLCTDHLARSYAFPRSLRELRRRVDGNVYAHVGNYVLAVFATFCVVLYQRPKALFGALFATKVWDWVGASAGVDHVSSRAAAMHQFKAGVATILSWAVMTYTRAAGAISNAIVLSVLVVVCHAAMRRLDPPPPDWRRSPRRPRGSLGTWRGRGGKE</sequence>
<keyword evidence="5 7" id="KW-1133">Transmembrane helix</keyword>
<evidence type="ECO:0000256" key="7">
    <source>
        <dbReference type="RuleBase" id="RU363107"/>
    </source>
</evidence>
<proteinExistence type="inferred from homology"/>
<dbReference type="OrthoDB" id="498746at2759"/>
<keyword evidence="10" id="KW-1185">Reference proteome</keyword>
<accession>C1N9U2</accession>